<dbReference type="NCBIfam" id="TIGR00706">
    <property type="entry name" value="SppA_dom"/>
    <property type="match status" value="1"/>
</dbReference>
<dbReference type="GO" id="GO:0006508">
    <property type="term" value="P:proteolysis"/>
    <property type="evidence" value="ECO:0007669"/>
    <property type="project" value="UniProtKB-KW"/>
</dbReference>
<reference evidence="6 7" key="1">
    <citation type="submission" date="2017-10" db="EMBL/GenBank/DDBJ databases">
        <title>Genomics of the genus Arcobacter.</title>
        <authorList>
            <person name="Perez-Cataluna A."/>
            <person name="Figueras M.J."/>
        </authorList>
    </citation>
    <scope>NUCLEOTIDE SEQUENCE [LARGE SCALE GENOMIC DNA]</scope>
    <source>
        <strain evidence="6 7">CECT 8993</strain>
    </source>
</reference>
<dbReference type="Pfam" id="PF01343">
    <property type="entry name" value="Peptidase_S49"/>
    <property type="match status" value="1"/>
</dbReference>
<accession>A0A4Q0YDK9</accession>
<evidence type="ECO:0000313" key="7">
    <source>
        <dbReference type="Proteomes" id="UP000290172"/>
    </source>
</evidence>
<dbReference type="SUPFAM" id="SSF52096">
    <property type="entry name" value="ClpP/crotonase"/>
    <property type="match status" value="1"/>
</dbReference>
<comment type="caution">
    <text evidence="6">The sequence shown here is derived from an EMBL/GenBank/DDBJ whole genome shotgun (WGS) entry which is preliminary data.</text>
</comment>
<dbReference type="InterPro" id="IPR002142">
    <property type="entry name" value="Peptidase_S49"/>
</dbReference>
<dbReference type="InterPro" id="IPR047272">
    <property type="entry name" value="S49_SppA_C"/>
</dbReference>
<evidence type="ECO:0000256" key="4">
    <source>
        <dbReference type="ARBA" id="ARBA00022825"/>
    </source>
</evidence>
<organism evidence="6 7">
    <name type="scientific">Halarcobacter ebronensis</name>
    <dbReference type="NCBI Taxonomy" id="1462615"/>
    <lineage>
        <taxon>Bacteria</taxon>
        <taxon>Pseudomonadati</taxon>
        <taxon>Campylobacterota</taxon>
        <taxon>Epsilonproteobacteria</taxon>
        <taxon>Campylobacterales</taxon>
        <taxon>Arcobacteraceae</taxon>
        <taxon>Halarcobacter</taxon>
    </lineage>
</organism>
<name>A0A4Q0YDK9_9BACT</name>
<dbReference type="Gene3D" id="3.90.226.10">
    <property type="entry name" value="2-enoyl-CoA Hydratase, Chain A, domain 1"/>
    <property type="match status" value="1"/>
</dbReference>
<evidence type="ECO:0000259" key="5">
    <source>
        <dbReference type="Pfam" id="PF01343"/>
    </source>
</evidence>
<feature type="domain" description="Peptidase S49" evidence="5">
    <location>
        <begin position="109"/>
        <end position="258"/>
    </location>
</feature>
<dbReference type="GO" id="GO:0008236">
    <property type="term" value="F:serine-type peptidase activity"/>
    <property type="evidence" value="ECO:0007669"/>
    <property type="project" value="UniProtKB-KW"/>
</dbReference>
<comment type="similarity">
    <text evidence="1">Belongs to the peptidase S49 family.</text>
</comment>
<evidence type="ECO:0000313" key="6">
    <source>
        <dbReference type="EMBL" id="RXJ66971.1"/>
    </source>
</evidence>
<dbReference type="EMBL" id="PDKJ01000011">
    <property type="protein sequence ID" value="RXJ66971.1"/>
    <property type="molecule type" value="Genomic_DNA"/>
</dbReference>
<gene>
    <name evidence="6" type="primary">sppA</name>
    <name evidence="6" type="ORF">CRV08_11610</name>
</gene>
<proteinExistence type="inferred from homology"/>
<keyword evidence="4" id="KW-0720">Serine protease</keyword>
<dbReference type="Proteomes" id="UP000290172">
    <property type="component" value="Unassembled WGS sequence"/>
</dbReference>
<dbReference type="InterPro" id="IPR004635">
    <property type="entry name" value="Pept_S49_SppA"/>
</dbReference>
<protein>
    <submittedName>
        <fullName evidence="6">Signal peptide peptidase SppA</fullName>
    </submittedName>
</protein>
<sequence length="295" mass="32699">MFDTLKKLFYPIIAILDFITKYFKTIVFLTIIYFVVSSSNDTTSGNGLEQANLQKIELFGPIMSIEKVMEQIDEAKRDSNIKGVLLDVNSPGGAVAPSVELSHAIKELSYVKPVVAYASGVMASGSYYASIWANKIVANPGAMIGSIGVIFQGTNLEELMDKIGVKTQTIKAGKYKESGTPTRAWSEPEKQELEKVINDTYKMFVSDVANARKLKVQDHTKFADAHIFTSSQAKEVGLVDDVATLTYAKNLIIKLSKVDKPSWKKEDKFDKFLDRVISEAVTNFSVMFNSTLKAY</sequence>
<evidence type="ECO:0000256" key="2">
    <source>
        <dbReference type="ARBA" id="ARBA00022670"/>
    </source>
</evidence>
<evidence type="ECO:0000256" key="3">
    <source>
        <dbReference type="ARBA" id="ARBA00022801"/>
    </source>
</evidence>
<dbReference type="PANTHER" id="PTHR42987">
    <property type="entry name" value="PEPTIDASE S49"/>
    <property type="match status" value="1"/>
</dbReference>
<dbReference type="AlphaFoldDB" id="A0A4Q0YDK9"/>
<keyword evidence="3" id="KW-0378">Hydrolase</keyword>
<dbReference type="InterPro" id="IPR029045">
    <property type="entry name" value="ClpP/crotonase-like_dom_sf"/>
</dbReference>
<evidence type="ECO:0000256" key="1">
    <source>
        <dbReference type="ARBA" id="ARBA00008683"/>
    </source>
</evidence>
<dbReference type="RefSeq" id="WP_128982287.1">
    <property type="nucleotide sequence ID" value="NZ_PDKJ01000011.1"/>
</dbReference>
<dbReference type="PANTHER" id="PTHR42987:SF7">
    <property type="entry name" value="SIGNAL PEPTIDE PEPTIDASE SPPA-RELATED"/>
    <property type="match status" value="1"/>
</dbReference>
<dbReference type="CDD" id="cd07023">
    <property type="entry name" value="S49_Sppa_N_C"/>
    <property type="match status" value="1"/>
</dbReference>
<keyword evidence="2" id="KW-0645">Protease</keyword>